<dbReference type="KEGG" id="halz:E5139_02750"/>
<feature type="region of interest" description="Disordered" evidence="1">
    <location>
        <begin position="265"/>
        <end position="287"/>
    </location>
</feature>
<feature type="domain" description="DUF7319" evidence="3">
    <location>
        <begin position="65"/>
        <end position="272"/>
    </location>
</feature>
<feature type="compositionally biased region" description="Acidic residues" evidence="1">
    <location>
        <begin position="154"/>
        <end position="172"/>
    </location>
</feature>
<accession>A0A4D6KF19</accession>
<dbReference type="AlphaFoldDB" id="A0A4D6KF19"/>
<feature type="region of interest" description="Disordered" evidence="1">
    <location>
        <begin position="1"/>
        <end position="45"/>
    </location>
</feature>
<dbReference type="OMA" id="FDPDSWI"/>
<reference evidence="4 5" key="2">
    <citation type="submission" date="2019-04" db="EMBL/GenBank/DDBJ databases">
        <authorList>
            <person name="Yang S."/>
            <person name="Wei W."/>
        </authorList>
    </citation>
    <scope>NUCLEOTIDE SEQUENCE [LARGE SCALE GENOMIC DNA]</scope>
    <source>
        <strain evidence="5">ZP60</strain>
    </source>
</reference>
<feature type="transmembrane region" description="Helical" evidence="2">
    <location>
        <begin position="218"/>
        <end position="238"/>
    </location>
</feature>
<dbReference type="GeneID" id="42177821"/>
<dbReference type="Pfam" id="PF24003">
    <property type="entry name" value="DUF7319"/>
    <property type="match status" value="1"/>
</dbReference>
<keyword evidence="2" id="KW-0472">Membrane</keyword>
<dbReference type="EMBL" id="CP039375">
    <property type="protein sequence ID" value="QCD64611.1"/>
    <property type="molecule type" value="Genomic_DNA"/>
</dbReference>
<keyword evidence="2" id="KW-0812">Transmembrane</keyword>
<proteinExistence type="predicted"/>
<evidence type="ECO:0000313" key="4">
    <source>
        <dbReference type="EMBL" id="QCD64611.1"/>
    </source>
</evidence>
<evidence type="ECO:0000259" key="3">
    <source>
        <dbReference type="Pfam" id="PF24003"/>
    </source>
</evidence>
<feature type="transmembrane region" description="Helical" evidence="2">
    <location>
        <begin position="185"/>
        <end position="206"/>
    </location>
</feature>
<organism evidence="4 5">
    <name type="scientific">Halomicrobium mukohataei</name>
    <dbReference type="NCBI Taxonomy" id="57705"/>
    <lineage>
        <taxon>Archaea</taxon>
        <taxon>Methanobacteriati</taxon>
        <taxon>Methanobacteriota</taxon>
        <taxon>Stenosarchaea group</taxon>
        <taxon>Halobacteria</taxon>
        <taxon>Halobacteriales</taxon>
        <taxon>Haloarculaceae</taxon>
        <taxon>Halomicrobium</taxon>
    </lineage>
</organism>
<gene>
    <name evidence="4" type="ORF">E5139_02750</name>
</gene>
<dbReference type="RefSeq" id="WP_015764048.1">
    <property type="nucleotide sequence ID" value="NZ_CP039375.1"/>
</dbReference>
<protein>
    <recommendedName>
        <fullName evidence="3">DUF7319 domain-containing protein</fullName>
    </recommendedName>
</protein>
<feature type="region of interest" description="Disordered" evidence="1">
    <location>
        <begin position="154"/>
        <end position="174"/>
    </location>
</feature>
<evidence type="ECO:0000256" key="1">
    <source>
        <dbReference type="SAM" id="MobiDB-lite"/>
    </source>
</evidence>
<dbReference type="Proteomes" id="UP000297053">
    <property type="component" value="Chromosome"/>
</dbReference>
<evidence type="ECO:0000256" key="2">
    <source>
        <dbReference type="SAM" id="Phobius"/>
    </source>
</evidence>
<evidence type="ECO:0000313" key="5">
    <source>
        <dbReference type="Proteomes" id="UP000297053"/>
    </source>
</evidence>
<keyword evidence="2" id="KW-1133">Transmembrane helix</keyword>
<sequence>MADPQSTPPGDDADQQGATADSGIDADGEQSSGSATDEASVEALRAEVEEKYDFDDFGPEDMAKMTAQEWEVAFEEESWITGGALLDRVADDLRSRVATREVFARVERHTDPQRVLAYSDEGYALVFPDGTVEGHGTVLRDVKPTVALCSMDDYDVPEPPSDDPLPEPDEVPEGGSELGNWMLQLIAGIQLLAGIVLLGGGFLAAIDQIGGAGASPVLLIVAGLAFLAIALVLFLVVANARLSDKFRSEEYRDRLRAIGLSDGERPEFVPALEPDSSGESEDGQHEG</sequence>
<reference evidence="4 5" key="1">
    <citation type="submission" date="2019-04" db="EMBL/GenBank/DDBJ databases">
        <title>Complete genome sequence of Arthrobacter sp. ZXY-2 associated with effective atrazine degradation and salt adaptation.</title>
        <authorList>
            <person name="Zhao X."/>
        </authorList>
    </citation>
    <scope>NUCLEOTIDE SEQUENCE [LARGE SCALE GENOMIC DNA]</scope>
    <source>
        <strain evidence="5">ZP60</strain>
    </source>
</reference>
<dbReference type="InterPro" id="IPR055743">
    <property type="entry name" value="DUF7319"/>
</dbReference>
<name>A0A4D6KF19_9EURY</name>